<dbReference type="AlphaFoldDB" id="A0A553PUR3"/>
<feature type="repeat" description="ANK" evidence="4">
    <location>
        <begin position="71"/>
        <end position="104"/>
    </location>
</feature>
<dbReference type="GO" id="GO:0005737">
    <property type="term" value="C:cytoplasm"/>
    <property type="evidence" value="ECO:0007669"/>
    <property type="project" value="TreeGrafter"/>
</dbReference>
<dbReference type="SUPFAM" id="SSF48403">
    <property type="entry name" value="Ankyrin repeat"/>
    <property type="match status" value="1"/>
</dbReference>
<dbReference type="PROSITE" id="PS50225">
    <property type="entry name" value="SOCS"/>
    <property type="match status" value="1"/>
</dbReference>
<feature type="repeat" description="ANK" evidence="4">
    <location>
        <begin position="204"/>
        <end position="236"/>
    </location>
</feature>
<dbReference type="GO" id="GO:0016567">
    <property type="term" value="P:protein ubiquitination"/>
    <property type="evidence" value="ECO:0007669"/>
    <property type="project" value="UniProtKB-UniPathway"/>
</dbReference>
<accession>A0A553PUR3</accession>
<dbReference type="PANTHER" id="PTHR24198:SF190">
    <property type="entry name" value="DYNEIN HEAVY CHAIN 12, AXONEMAL-LIKE"/>
    <property type="match status" value="1"/>
</dbReference>
<dbReference type="InterPro" id="IPR002110">
    <property type="entry name" value="Ankyrin_rpt"/>
</dbReference>
<reference evidence="6 7" key="1">
    <citation type="journal article" date="2019" name="Sci. Data">
        <title>Hybrid genome assembly and annotation of Danionella translucida.</title>
        <authorList>
            <person name="Kadobianskyi M."/>
            <person name="Schulze L."/>
            <person name="Schuelke M."/>
            <person name="Judkewitz B."/>
        </authorList>
    </citation>
    <scope>NUCLEOTIDE SEQUENCE [LARGE SCALE GENOMIC DNA]</scope>
    <source>
        <strain evidence="6 7">Bolton</strain>
    </source>
</reference>
<dbReference type="Gene3D" id="1.10.750.20">
    <property type="entry name" value="SOCS box"/>
    <property type="match status" value="1"/>
</dbReference>
<organism evidence="6 7">
    <name type="scientific">Danionella cerebrum</name>
    <dbReference type="NCBI Taxonomy" id="2873325"/>
    <lineage>
        <taxon>Eukaryota</taxon>
        <taxon>Metazoa</taxon>
        <taxon>Chordata</taxon>
        <taxon>Craniata</taxon>
        <taxon>Vertebrata</taxon>
        <taxon>Euteleostomi</taxon>
        <taxon>Actinopterygii</taxon>
        <taxon>Neopterygii</taxon>
        <taxon>Teleostei</taxon>
        <taxon>Ostariophysi</taxon>
        <taxon>Cypriniformes</taxon>
        <taxon>Danionidae</taxon>
        <taxon>Danioninae</taxon>
        <taxon>Danionella</taxon>
    </lineage>
</organism>
<protein>
    <recommendedName>
        <fullName evidence="5">SOCS box domain-containing protein</fullName>
    </recommendedName>
</protein>
<evidence type="ECO:0000313" key="7">
    <source>
        <dbReference type="Proteomes" id="UP000316079"/>
    </source>
</evidence>
<evidence type="ECO:0000256" key="3">
    <source>
        <dbReference type="ARBA" id="ARBA00023043"/>
    </source>
</evidence>
<keyword evidence="2" id="KW-0677">Repeat</keyword>
<sequence length="531" mass="58499">MRGFVCLRAARVLIHRYSLSTSRWRTMTRFSYSDYIQLFRSNDARRERWQPKTLSPGDTGEHTGMEEVESNGWTALHEAAHQGHTDSLHKLLKSTGVSVDERTLLDQTPLMLAVQADHQECVWKLLEAGADPDICDQRRQTPLYKACEQVSVATVERLLLSGASVNQRCAHGRSALHEAAKLDSAQICKILLSYGANVNAGNTHSETPALEAAREGSSQSLKLLIQNGADVNLQSSNGSTALIEACTYGHIHTVKLLLRSQADANLSCITGEMALHAACRSGNSEIVSQLLPVSSRSRLSKSGLSPLHLAAESGHPAVLRQLLCSGWDPDSRDPTSRSCLQLAVLSRKSQAVMALLEARAEPEGGALLQALVQDQLEMVGLLLRFGAGVSFPALLMYTQSLPVLRELLEHGCPATTCFKCRHEDEEETGSKEGGQIKFCEWLGTARAPSSPSQVVDLLLDYVGNVRLCRRIIDLILSSPERESITERTTSPRRLLHFCRMKIRDQLGAHRLNSIHILPLPAPLRRYLLHSH</sequence>
<dbReference type="UniPathway" id="UPA00143"/>
<feature type="repeat" description="ANK" evidence="4">
    <location>
        <begin position="237"/>
        <end position="269"/>
    </location>
</feature>
<dbReference type="Pfam" id="PF00023">
    <property type="entry name" value="Ank"/>
    <property type="match status" value="1"/>
</dbReference>
<dbReference type="PRINTS" id="PR01415">
    <property type="entry name" value="ANKYRIN"/>
</dbReference>
<comment type="pathway">
    <text evidence="1">Protein modification; protein ubiquitination.</text>
</comment>
<dbReference type="SMART" id="SM00969">
    <property type="entry name" value="SOCS_box"/>
    <property type="match status" value="1"/>
</dbReference>
<evidence type="ECO:0000256" key="4">
    <source>
        <dbReference type="PROSITE-ProRule" id="PRU00023"/>
    </source>
</evidence>
<dbReference type="PROSITE" id="PS50088">
    <property type="entry name" value="ANK_REPEAT"/>
    <property type="match status" value="6"/>
</dbReference>
<dbReference type="InterPro" id="IPR001496">
    <property type="entry name" value="SOCS_box"/>
</dbReference>
<dbReference type="STRING" id="623744.A0A553PUR3"/>
<dbReference type="SUPFAM" id="SSF158235">
    <property type="entry name" value="SOCS box-like"/>
    <property type="match status" value="1"/>
</dbReference>
<evidence type="ECO:0000259" key="5">
    <source>
        <dbReference type="PROSITE" id="PS50225"/>
    </source>
</evidence>
<dbReference type="OrthoDB" id="539213at2759"/>
<evidence type="ECO:0000256" key="2">
    <source>
        <dbReference type="ARBA" id="ARBA00022737"/>
    </source>
</evidence>
<feature type="repeat" description="ANK" evidence="4">
    <location>
        <begin position="105"/>
        <end position="137"/>
    </location>
</feature>
<evidence type="ECO:0000256" key="1">
    <source>
        <dbReference type="ARBA" id="ARBA00004906"/>
    </source>
</evidence>
<dbReference type="SMART" id="SM00248">
    <property type="entry name" value="ANK"/>
    <property type="match status" value="9"/>
</dbReference>
<dbReference type="Pfam" id="PF12796">
    <property type="entry name" value="Ank_2"/>
    <property type="match status" value="3"/>
</dbReference>
<dbReference type="InterPro" id="IPR036770">
    <property type="entry name" value="Ankyrin_rpt-contain_sf"/>
</dbReference>
<dbReference type="Gene3D" id="1.25.40.20">
    <property type="entry name" value="Ankyrin repeat-containing domain"/>
    <property type="match status" value="3"/>
</dbReference>
<dbReference type="PROSITE" id="PS50297">
    <property type="entry name" value="ANK_REP_REGION"/>
    <property type="match status" value="6"/>
</dbReference>
<feature type="repeat" description="ANK" evidence="4">
    <location>
        <begin position="302"/>
        <end position="334"/>
    </location>
</feature>
<keyword evidence="7" id="KW-1185">Reference proteome</keyword>
<dbReference type="Pfam" id="PF07525">
    <property type="entry name" value="SOCS_box"/>
    <property type="match status" value="1"/>
</dbReference>
<name>A0A553PUR3_9TELE</name>
<evidence type="ECO:0000313" key="6">
    <source>
        <dbReference type="EMBL" id="TRY81429.1"/>
    </source>
</evidence>
<dbReference type="FunFam" id="1.10.750.20:FF:000001">
    <property type="entry name" value="Ankyrin repeat and SOCS box containing 1"/>
    <property type="match status" value="1"/>
</dbReference>
<feature type="repeat" description="ANK" evidence="4">
    <location>
        <begin position="171"/>
        <end position="203"/>
    </location>
</feature>
<dbReference type="GO" id="GO:0035556">
    <property type="term" value="P:intracellular signal transduction"/>
    <property type="evidence" value="ECO:0007669"/>
    <property type="project" value="InterPro"/>
</dbReference>
<dbReference type="CDD" id="cd03716">
    <property type="entry name" value="SOCS_ASB_like"/>
    <property type="match status" value="1"/>
</dbReference>
<dbReference type="Proteomes" id="UP000316079">
    <property type="component" value="Unassembled WGS sequence"/>
</dbReference>
<dbReference type="PANTHER" id="PTHR24198">
    <property type="entry name" value="ANKYRIN REPEAT AND PROTEIN KINASE DOMAIN-CONTAINING PROTEIN"/>
    <property type="match status" value="1"/>
</dbReference>
<feature type="domain" description="SOCS box" evidence="5">
    <location>
        <begin position="475"/>
        <end position="531"/>
    </location>
</feature>
<dbReference type="EMBL" id="SRMA01026627">
    <property type="protein sequence ID" value="TRY81429.1"/>
    <property type="molecule type" value="Genomic_DNA"/>
</dbReference>
<dbReference type="InterPro" id="IPR036036">
    <property type="entry name" value="SOCS_box-like_dom_sf"/>
</dbReference>
<keyword evidence="3 4" id="KW-0040">ANK repeat</keyword>
<comment type="caution">
    <text evidence="6">The sequence shown here is derived from an EMBL/GenBank/DDBJ whole genome shotgun (WGS) entry which is preliminary data.</text>
</comment>
<proteinExistence type="predicted"/>
<gene>
    <name evidence="6" type="ORF">DNTS_008148</name>
</gene>